<dbReference type="VEuPathDB" id="FungiDB:BO97DRAFT_448770"/>
<evidence type="ECO:0000313" key="3">
    <source>
        <dbReference type="Proteomes" id="UP000248961"/>
    </source>
</evidence>
<organism evidence="2 3">
    <name type="scientific">Aspergillus homomorphus (strain CBS 101889)</name>
    <dbReference type="NCBI Taxonomy" id="1450537"/>
    <lineage>
        <taxon>Eukaryota</taxon>
        <taxon>Fungi</taxon>
        <taxon>Dikarya</taxon>
        <taxon>Ascomycota</taxon>
        <taxon>Pezizomycotina</taxon>
        <taxon>Eurotiomycetes</taxon>
        <taxon>Eurotiomycetidae</taxon>
        <taxon>Eurotiales</taxon>
        <taxon>Aspergillaceae</taxon>
        <taxon>Aspergillus</taxon>
        <taxon>Aspergillus subgen. Circumdati</taxon>
    </lineage>
</organism>
<dbReference type="AlphaFoldDB" id="A0A395I7H2"/>
<keyword evidence="3" id="KW-1185">Reference proteome</keyword>
<feature type="compositionally biased region" description="Polar residues" evidence="1">
    <location>
        <begin position="186"/>
        <end position="210"/>
    </location>
</feature>
<reference evidence="2 3" key="1">
    <citation type="submission" date="2018-02" db="EMBL/GenBank/DDBJ databases">
        <title>The genomes of Aspergillus section Nigri reveals drivers in fungal speciation.</title>
        <authorList>
            <consortium name="DOE Joint Genome Institute"/>
            <person name="Vesth T.C."/>
            <person name="Nybo J."/>
            <person name="Theobald S."/>
            <person name="Brandl J."/>
            <person name="Frisvad J.C."/>
            <person name="Nielsen K.F."/>
            <person name="Lyhne E.K."/>
            <person name="Kogle M.E."/>
            <person name="Kuo A."/>
            <person name="Riley R."/>
            <person name="Clum A."/>
            <person name="Nolan M."/>
            <person name="Lipzen A."/>
            <person name="Salamov A."/>
            <person name="Henrissat B."/>
            <person name="Wiebenga A."/>
            <person name="De vries R.P."/>
            <person name="Grigoriev I.V."/>
            <person name="Mortensen U.H."/>
            <person name="Andersen M.R."/>
            <person name="Baker S.E."/>
        </authorList>
    </citation>
    <scope>NUCLEOTIDE SEQUENCE [LARGE SCALE GENOMIC DNA]</scope>
    <source>
        <strain evidence="2 3">CBS 101889</strain>
    </source>
</reference>
<evidence type="ECO:0000256" key="1">
    <source>
        <dbReference type="SAM" id="MobiDB-lite"/>
    </source>
</evidence>
<sequence>MTEAVAAYTTICFATAYRTDVLTGTSTASGISTKPTESRDGKLTTSTVYITHVHPVTACRSPIRNCVDSPESKDCPPEYRDSSGLRYYLSAAAATRPMTSLAAAATESSTNPAIRSGATEDKYVSTITTVIYATEIHTATVSYTSVSGSPTEESTTTYLSTVTVPMTKTLYVSGATASASGFAASQPSVSERGISTDSQGQQQSGASYESTIPEGRKAGSTAVGVSAESEEKSQSGTGYPPLAGTIAGATGGQGSGAIYSTSNYQFSSIASIVVSSWSNHQTGVVRTSATSPARYQARWSTGSAFNCVFPLPDT</sequence>
<dbReference type="Proteomes" id="UP000248961">
    <property type="component" value="Unassembled WGS sequence"/>
</dbReference>
<dbReference type="GeneID" id="37203130"/>
<feature type="region of interest" description="Disordered" evidence="1">
    <location>
        <begin position="183"/>
        <end position="239"/>
    </location>
</feature>
<accession>A0A395I7H2</accession>
<name>A0A395I7H2_ASPHC</name>
<dbReference type="RefSeq" id="XP_025553318.1">
    <property type="nucleotide sequence ID" value="XM_025698841.1"/>
</dbReference>
<dbReference type="EMBL" id="KZ824276">
    <property type="protein sequence ID" value="RAL14164.1"/>
    <property type="molecule type" value="Genomic_DNA"/>
</dbReference>
<gene>
    <name evidence="2" type="ORF">BO97DRAFT_448770</name>
</gene>
<protein>
    <submittedName>
        <fullName evidence="2">Uncharacterized protein</fullName>
    </submittedName>
</protein>
<evidence type="ECO:0000313" key="2">
    <source>
        <dbReference type="EMBL" id="RAL14164.1"/>
    </source>
</evidence>
<proteinExistence type="predicted"/>